<evidence type="ECO:0000256" key="1">
    <source>
        <dbReference type="SAM" id="MobiDB-lite"/>
    </source>
</evidence>
<evidence type="ECO:0000259" key="2">
    <source>
        <dbReference type="Pfam" id="PF25273"/>
    </source>
</evidence>
<feature type="region of interest" description="Disordered" evidence="1">
    <location>
        <begin position="580"/>
        <end position="605"/>
    </location>
</feature>
<organism evidence="3 4">
    <name type="scientific">Loxostege sticticalis</name>
    <name type="common">Beet webworm moth</name>
    <dbReference type="NCBI Taxonomy" id="481309"/>
    <lineage>
        <taxon>Eukaryota</taxon>
        <taxon>Metazoa</taxon>
        <taxon>Ecdysozoa</taxon>
        <taxon>Arthropoda</taxon>
        <taxon>Hexapoda</taxon>
        <taxon>Insecta</taxon>
        <taxon>Pterygota</taxon>
        <taxon>Neoptera</taxon>
        <taxon>Endopterygota</taxon>
        <taxon>Lepidoptera</taxon>
        <taxon>Glossata</taxon>
        <taxon>Ditrysia</taxon>
        <taxon>Pyraloidea</taxon>
        <taxon>Crambidae</taxon>
        <taxon>Pyraustinae</taxon>
        <taxon>Loxostege</taxon>
    </lineage>
</organism>
<sequence length="605" mass="70216">MNLLQKYVLKKRRRISKLNAFIDFLSDEDKQDFSSGSSDLWSFNESSMSSDGDQNINIGKSYKNRKGEPVHDRVMKTNPCVKGKCTRGCYDIPEERRTALFEDFWNLDAQRRRDWIVHCTHSTPIKRKKTISALSRKTITSQTLCLKFIMDSLDITQKYIIYTVKNAKDGMAKEDLRKPNVSAKYTEEAKTYARAYIRNLPAVPSHYNRKKSNKVYLPQEMKNVTNLFQNQALSENAFRTIFKEYNISFHVPKKDKCVICVKSENNKNEMSNEQKDLLNAHNKEKKATYKRFKRHQTINSPGNDTITCSFDLQKVLNTPHGQSMLLYYSRKYSVFIFTIYESGTQEVYCFTWGECDGKRGSNEIATCLVKYLEEKDKQGIKHLLMYCDSCSGQNKNKNVLAAVNYFLKSATSLEVVQINYLLPGHTYMPVDTVHAVIEREVRKVIVWINVLDYSDFQNFDQVAANAFTPTTSKSMKFKDIRVATLKKKYEDQVFVKYTMEENAQTHTITLKEKQSVKEKRKKLIKTKAMSQNQSLVGMDIVTQLYNCRIPIAAAKYKDLINLCENGTIPKRFHGEYRELPKNSQTQETLNETDEDDEPYCNVKDD</sequence>
<accession>A0ABR3H5V8</accession>
<reference evidence="3 4" key="1">
    <citation type="submission" date="2024-06" db="EMBL/GenBank/DDBJ databases">
        <title>A chromosome-level genome assembly of beet webworm, Loxostege sticticalis.</title>
        <authorList>
            <person name="Zhang Y."/>
        </authorList>
    </citation>
    <scope>NUCLEOTIDE SEQUENCE [LARGE SCALE GENOMIC DNA]</scope>
    <source>
        <strain evidence="3">AQ026</strain>
        <tissue evidence="3">Whole body</tissue>
    </source>
</reference>
<dbReference type="PANTHER" id="PTHR10773:SF19">
    <property type="match status" value="1"/>
</dbReference>
<proteinExistence type="predicted"/>
<dbReference type="EMBL" id="JBEUOH010000026">
    <property type="protein sequence ID" value="KAL0860180.1"/>
    <property type="molecule type" value="Genomic_DNA"/>
</dbReference>
<dbReference type="Proteomes" id="UP001549920">
    <property type="component" value="Unassembled WGS sequence"/>
</dbReference>
<keyword evidence="4" id="KW-1185">Reference proteome</keyword>
<evidence type="ECO:0000313" key="4">
    <source>
        <dbReference type="Proteomes" id="UP001549920"/>
    </source>
</evidence>
<dbReference type="InterPro" id="IPR057191">
    <property type="entry name" value="DUF7869"/>
</dbReference>
<evidence type="ECO:0000313" key="3">
    <source>
        <dbReference type="EMBL" id="KAL0860180.1"/>
    </source>
</evidence>
<gene>
    <name evidence="3" type="ORF">ABMA27_010487</name>
</gene>
<protein>
    <recommendedName>
        <fullName evidence="2">DUF7869 domain-containing protein</fullName>
    </recommendedName>
</protein>
<comment type="caution">
    <text evidence="3">The sequence shown here is derived from an EMBL/GenBank/DDBJ whole genome shotgun (WGS) entry which is preliminary data.</text>
</comment>
<dbReference type="PANTHER" id="PTHR10773">
    <property type="entry name" value="DNA-DIRECTED RNA POLYMERASES I, II, AND III SUBUNIT RPABC2"/>
    <property type="match status" value="1"/>
</dbReference>
<feature type="domain" description="DUF7869" evidence="2">
    <location>
        <begin position="341"/>
        <end position="468"/>
    </location>
</feature>
<dbReference type="Pfam" id="PF25273">
    <property type="entry name" value="DUF7869"/>
    <property type="match status" value="1"/>
</dbReference>
<name>A0ABR3H5V8_LOXSC</name>